<dbReference type="Proteomes" id="UP001501705">
    <property type="component" value="Unassembled WGS sequence"/>
</dbReference>
<dbReference type="EMBL" id="BAAAPH010000010">
    <property type="protein sequence ID" value="GAA1574630.1"/>
    <property type="molecule type" value="Genomic_DNA"/>
</dbReference>
<sequence>MRDGGLQADLVDGLRAVLRWGWVVRGAVVRDRELLADPRWELCAERSWGTAGACGSAVGDGLWAGLACGFAGCGLGGGNRGGGCCVWVVLVSVGGDGQLVDSSVEQA</sequence>
<protein>
    <submittedName>
        <fullName evidence="1">Uncharacterized protein</fullName>
    </submittedName>
</protein>
<organism evidence="1 2">
    <name type="scientific">Kribbella hippodromi</name>
    <dbReference type="NCBI Taxonomy" id="434347"/>
    <lineage>
        <taxon>Bacteria</taxon>
        <taxon>Bacillati</taxon>
        <taxon>Actinomycetota</taxon>
        <taxon>Actinomycetes</taxon>
        <taxon>Propionibacteriales</taxon>
        <taxon>Kribbellaceae</taxon>
        <taxon>Kribbella</taxon>
    </lineage>
</organism>
<comment type="caution">
    <text evidence="1">The sequence shown here is derived from an EMBL/GenBank/DDBJ whole genome shotgun (WGS) entry which is preliminary data.</text>
</comment>
<proteinExistence type="predicted"/>
<accession>A0ABP4PBM1</accession>
<keyword evidence="2" id="KW-1185">Reference proteome</keyword>
<evidence type="ECO:0000313" key="2">
    <source>
        <dbReference type="Proteomes" id="UP001501705"/>
    </source>
</evidence>
<reference evidence="2" key="1">
    <citation type="journal article" date="2019" name="Int. J. Syst. Evol. Microbiol.">
        <title>The Global Catalogue of Microorganisms (GCM) 10K type strain sequencing project: providing services to taxonomists for standard genome sequencing and annotation.</title>
        <authorList>
            <consortium name="The Broad Institute Genomics Platform"/>
            <consortium name="The Broad Institute Genome Sequencing Center for Infectious Disease"/>
            <person name="Wu L."/>
            <person name="Ma J."/>
        </authorList>
    </citation>
    <scope>NUCLEOTIDE SEQUENCE [LARGE SCALE GENOMIC DNA]</scope>
    <source>
        <strain evidence="2">JCM 15572</strain>
    </source>
</reference>
<name>A0ABP4PBM1_9ACTN</name>
<gene>
    <name evidence="1" type="ORF">GCM10009804_34290</name>
</gene>
<evidence type="ECO:0000313" key="1">
    <source>
        <dbReference type="EMBL" id="GAA1574630.1"/>
    </source>
</evidence>